<accession>A0AAV7DJ13</accession>
<dbReference type="AlphaFoldDB" id="A0AAV7DJ13"/>
<sequence>MPLASKPIPEREHAHLHTVLLRTYLQLLHSRPVLTKALTSAILSALGNLLSQRIERRHQCESPTKKVDLIAPLRFAAYGFFFTGPLSHYFYLFLEQWIPSSLPLAGLRRLLLDRLIIAPAFLLLFFIVINFLEGKNLKALNQTLKERYWSALKMNWKVWTPFQFINVNYVPVQFRVLFANMVAFFWYTYLASTRK</sequence>
<dbReference type="GO" id="GO:0005778">
    <property type="term" value="C:peroxisomal membrane"/>
    <property type="evidence" value="ECO:0007669"/>
    <property type="project" value="TreeGrafter"/>
</dbReference>
<keyword evidence="8" id="KW-1185">Reference proteome</keyword>
<evidence type="ECO:0000256" key="6">
    <source>
        <dbReference type="RuleBase" id="RU363053"/>
    </source>
</evidence>
<dbReference type="Pfam" id="PF04117">
    <property type="entry name" value="Mpv17_PMP22"/>
    <property type="match status" value="1"/>
</dbReference>
<evidence type="ECO:0000256" key="3">
    <source>
        <dbReference type="ARBA" id="ARBA00022692"/>
    </source>
</evidence>
<dbReference type="PANTHER" id="PTHR11266">
    <property type="entry name" value="PEROXISOMAL MEMBRANE PROTEIN 2, PXMP2 MPV17"/>
    <property type="match status" value="1"/>
</dbReference>
<feature type="transmembrane region" description="Helical" evidence="6">
    <location>
        <begin position="75"/>
        <end position="94"/>
    </location>
</feature>
<evidence type="ECO:0000256" key="1">
    <source>
        <dbReference type="ARBA" id="ARBA00004141"/>
    </source>
</evidence>
<evidence type="ECO:0000313" key="8">
    <source>
        <dbReference type="Proteomes" id="UP000824782"/>
    </source>
</evidence>
<keyword evidence="4 6" id="KW-1133">Transmembrane helix</keyword>
<comment type="similarity">
    <text evidence="2 6">Belongs to the peroxisomal membrane protein PXMP2/4 family.</text>
</comment>
<protein>
    <recommendedName>
        <fullName evidence="9">Peroxisomal membrane protein 2</fullName>
    </recommendedName>
</protein>
<name>A0AAV7DJ13_ENGPU</name>
<evidence type="ECO:0000256" key="2">
    <source>
        <dbReference type="ARBA" id="ARBA00006824"/>
    </source>
</evidence>
<dbReference type="PANTHER" id="PTHR11266:SF80">
    <property type="entry name" value="PEROXISOMAL MEMBRANE PROTEIN 2"/>
    <property type="match status" value="1"/>
</dbReference>
<organism evidence="7 8">
    <name type="scientific">Engystomops pustulosus</name>
    <name type="common">Tungara frog</name>
    <name type="synonym">Physalaemus pustulosus</name>
    <dbReference type="NCBI Taxonomy" id="76066"/>
    <lineage>
        <taxon>Eukaryota</taxon>
        <taxon>Metazoa</taxon>
        <taxon>Chordata</taxon>
        <taxon>Craniata</taxon>
        <taxon>Vertebrata</taxon>
        <taxon>Euteleostomi</taxon>
        <taxon>Amphibia</taxon>
        <taxon>Batrachia</taxon>
        <taxon>Anura</taxon>
        <taxon>Neobatrachia</taxon>
        <taxon>Hyloidea</taxon>
        <taxon>Leptodactylidae</taxon>
        <taxon>Leiuperinae</taxon>
        <taxon>Engystomops</taxon>
    </lineage>
</organism>
<keyword evidence="5 6" id="KW-0472">Membrane</keyword>
<comment type="subcellular location">
    <subcellularLocation>
        <location evidence="1">Membrane</location>
        <topology evidence="1">Multi-pass membrane protein</topology>
    </subcellularLocation>
</comment>
<dbReference type="Proteomes" id="UP000824782">
    <property type="component" value="Unassembled WGS sequence"/>
</dbReference>
<feature type="transmembrane region" description="Helical" evidence="6">
    <location>
        <begin position="115"/>
        <end position="132"/>
    </location>
</feature>
<dbReference type="InterPro" id="IPR007248">
    <property type="entry name" value="Mpv17_PMP22"/>
</dbReference>
<feature type="transmembrane region" description="Helical" evidence="6">
    <location>
        <begin position="172"/>
        <end position="190"/>
    </location>
</feature>
<evidence type="ECO:0000256" key="5">
    <source>
        <dbReference type="ARBA" id="ARBA00023136"/>
    </source>
</evidence>
<proteinExistence type="inferred from homology"/>
<gene>
    <name evidence="7" type="ORF">GDO81_001981</name>
</gene>
<comment type="caution">
    <text evidence="7">The sequence shown here is derived from an EMBL/GenBank/DDBJ whole genome shotgun (WGS) entry which is preliminary data.</text>
</comment>
<evidence type="ECO:0000256" key="4">
    <source>
        <dbReference type="ARBA" id="ARBA00022989"/>
    </source>
</evidence>
<keyword evidence="3 6" id="KW-0812">Transmembrane</keyword>
<evidence type="ECO:0008006" key="9">
    <source>
        <dbReference type="Google" id="ProtNLM"/>
    </source>
</evidence>
<evidence type="ECO:0000313" key="7">
    <source>
        <dbReference type="EMBL" id="KAG8596596.1"/>
    </source>
</evidence>
<dbReference type="EMBL" id="WNYA01000001">
    <property type="protein sequence ID" value="KAG8596596.1"/>
    <property type="molecule type" value="Genomic_DNA"/>
</dbReference>
<reference evidence="7" key="1">
    <citation type="thesis" date="2020" institute="ProQuest LLC" country="789 East Eisenhower Parkway, Ann Arbor, MI, USA">
        <title>Comparative Genomics and Chromosome Evolution.</title>
        <authorList>
            <person name="Mudd A.B."/>
        </authorList>
    </citation>
    <scope>NUCLEOTIDE SEQUENCE</scope>
    <source>
        <strain evidence="7">237g6f4</strain>
        <tissue evidence="7">Blood</tissue>
    </source>
</reference>